<dbReference type="Pfam" id="PF04387">
    <property type="entry name" value="PTPLA"/>
    <property type="match status" value="1"/>
</dbReference>
<comment type="caution">
    <text evidence="14">Lacks conserved residue(s) required for the propagation of feature annotation.</text>
</comment>
<dbReference type="PANTHER" id="PTHR11035">
    <property type="entry name" value="VERY-LONG-CHAIN (3R)-3-HYDROXYACYL-COA DEHYDRATASE"/>
    <property type="match status" value="1"/>
</dbReference>
<dbReference type="AlphaFoldDB" id="A0A8J4T2S7"/>
<evidence type="ECO:0000313" key="16">
    <source>
        <dbReference type="Proteomes" id="UP000748531"/>
    </source>
</evidence>
<dbReference type="GO" id="GO:0102158">
    <property type="term" value="F:very-long-chain (3R)-3-hydroxyacyl-CoA dehydratase activity"/>
    <property type="evidence" value="ECO:0007669"/>
    <property type="project" value="UniProtKB-EC"/>
</dbReference>
<keyword evidence="6 14" id="KW-0812">Transmembrane</keyword>
<proteinExistence type="inferred from homology"/>
<dbReference type="EC" id="4.2.1.134" evidence="4 14"/>
<evidence type="ECO:0000256" key="9">
    <source>
        <dbReference type="ARBA" id="ARBA00023098"/>
    </source>
</evidence>
<keyword evidence="14" id="KW-0256">Endoplasmic reticulum</keyword>
<keyword evidence="11 14" id="KW-0275">Fatty acid biosynthesis</keyword>
<keyword evidence="5 14" id="KW-0444">Lipid biosynthesis</keyword>
<evidence type="ECO:0000256" key="8">
    <source>
        <dbReference type="ARBA" id="ARBA00022989"/>
    </source>
</evidence>
<dbReference type="Proteomes" id="UP000748531">
    <property type="component" value="Unassembled WGS sequence"/>
</dbReference>
<organism evidence="15 16">
    <name type="scientific">Paragonimus heterotremus</name>
    <dbReference type="NCBI Taxonomy" id="100268"/>
    <lineage>
        <taxon>Eukaryota</taxon>
        <taxon>Metazoa</taxon>
        <taxon>Spiralia</taxon>
        <taxon>Lophotrochozoa</taxon>
        <taxon>Platyhelminthes</taxon>
        <taxon>Trematoda</taxon>
        <taxon>Digenea</taxon>
        <taxon>Plagiorchiida</taxon>
        <taxon>Troglotremata</taxon>
        <taxon>Troglotrematidae</taxon>
        <taxon>Paragonimus</taxon>
    </lineage>
</organism>
<comment type="pathway">
    <text evidence="2 14">Lipid metabolism; fatty acid biosynthesis.</text>
</comment>
<comment type="function">
    <text evidence="14">Catalyzes the third of the four reactions of the long-chain fatty acids elongation cycle. This endoplasmic reticulum-bound enzymatic process, allows the addition of two carbons to the chain of long- and very long-chain fatty acids/VLCFAs per cycle. This enzyme catalyzes the dehydration of the 3-hydroxyacyl-CoA intermediate into trans-2,3-enoyl-CoA, within each cycle of fatty acid elongation. Thereby, it participates to the production of VLCFAs of different chain lengths that are involved in multiple biological processes as precursors of membrane lipids and lipid mediators.</text>
</comment>
<protein>
    <recommendedName>
        <fullName evidence="4 14">Very-long-chain (3R)-3-hydroxyacyl-CoA dehydratase</fullName>
        <ecNumber evidence="4 14">4.2.1.134</ecNumber>
    </recommendedName>
</protein>
<gene>
    <name evidence="15" type="ORF">PHET_09596</name>
</gene>
<dbReference type="UniPathway" id="UPA00094"/>
<feature type="transmembrane region" description="Helical" evidence="14">
    <location>
        <begin position="119"/>
        <end position="136"/>
    </location>
</feature>
<feature type="transmembrane region" description="Helical" evidence="14">
    <location>
        <begin position="175"/>
        <end position="197"/>
    </location>
</feature>
<evidence type="ECO:0000256" key="7">
    <source>
        <dbReference type="ARBA" id="ARBA00022832"/>
    </source>
</evidence>
<evidence type="ECO:0000256" key="11">
    <source>
        <dbReference type="ARBA" id="ARBA00023160"/>
    </source>
</evidence>
<evidence type="ECO:0000313" key="15">
    <source>
        <dbReference type="EMBL" id="KAF5397153.1"/>
    </source>
</evidence>
<evidence type="ECO:0000256" key="6">
    <source>
        <dbReference type="ARBA" id="ARBA00022692"/>
    </source>
</evidence>
<dbReference type="GO" id="GO:0030148">
    <property type="term" value="P:sphingolipid biosynthetic process"/>
    <property type="evidence" value="ECO:0007669"/>
    <property type="project" value="TreeGrafter"/>
</dbReference>
<evidence type="ECO:0000256" key="3">
    <source>
        <dbReference type="ARBA" id="ARBA00007811"/>
    </source>
</evidence>
<keyword evidence="10 14" id="KW-0472">Membrane</keyword>
<dbReference type="GO" id="GO:0005789">
    <property type="term" value="C:endoplasmic reticulum membrane"/>
    <property type="evidence" value="ECO:0007669"/>
    <property type="project" value="UniProtKB-SubCell"/>
</dbReference>
<dbReference type="GO" id="GO:0030497">
    <property type="term" value="P:fatty acid elongation"/>
    <property type="evidence" value="ECO:0007669"/>
    <property type="project" value="TreeGrafter"/>
</dbReference>
<keyword evidence="7 14" id="KW-0276">Fatty acid metabolism</keyword>
<feature type="transmembrane region" description="Helical" evidence="14">
    <location>
        <begin position="142"/>
        <end position="163"/>
    </location>
</feature>
<comment type="caution">
    <text evidence="15">The sequence shown here is derived from an EMBL/GenBank/DDBJ whole genome shotgun (WGS) entry which is preliminary data.</text>
</comment>
<dbReference type="InterPro" id="IPR007482">
    <property type="entry name" value="Tyr_Pase-like_PTPLA"/>
</dbReference>
<dbReference type="EMBL" id="LUCH01006706">
    <property type="protein sequence ID" value="KAF5397153.1"/>
    <property type="molecule type" value="Genomic_DNA"/>
</dbReference>
<reference evidence="15" key="1">
    <citation type="submission" date="2019-05" db="EMBL/GenBank/DDBJ databases">
        <title>Annotation for the trematode Paragonimus heterotremus.</title>
        <authorList>
            <person name="Choi Y.-J."/>
        </authorList>
    </citation>
    <scope>NUCLEOTIDE SEQUENCE</scope>
    <source>
        <strain evidence="15">LC</strain>
    </source>
</reference>
<dbReference type="OrthoDB" id="46988at2759"/>
<keyword evidence="16" id="KW-1185">Reference proteome</keyword>
<evidence type="ECO:0000256" key="14">
    <source>
        <dbReference type="RuleBase" id="RU363109"/>
    </source>
</evidence>
<dbReference type="PANTHER" id="PTHR11035:SF3">
    <property type="entry name" value="VERY-LONG-CHAIN (3R)-3-HYDROXYACYL-COA DEHYDRATASE"/>
    <property type="match status" value="1"/>
</dbReference>
<evidence type="ECO:0000256" key="12">
    <source>
        <dbReference type="ARBA" id="ARBA00023239"/>
    </source>
</evidence>
<evidence type="ECO:0000256" key="10">
    <source>
        <dbReference type="ARBA" id="ARBA00023136"/>
    </source>
</evidence>
<comment type="catalytic activity">
    <reaction evidence="13 14">
        <text>a very-long-chain (3R)-3-hydroxyacyl-CoA = a very-long-chain (2E)-enoyl-CoA + H2O</text>
        <dbReference type="Rhea" id="RHEA:45812"/>
        <dbReference type="ChEBI" id="CHEBI:15377"/>
        <dbReference type="ChEBI" id="CHEBI:83728"/>
        <dbReference type="ChEBI" id="CHEBI:85440"/>
        <dbReference type="EC" id="4.2.1.134"/>
    </reaction>
</comment>
<keyword evidence="12 14" id="KW-0456">Lyase</keyword>
<keyword evidence="9 14" id="KW-0443">Lipid metabolism</keyword>
<dbReference type="GO" id="GO:0042761">
    <property type="term" value="P:very long-chain fatty acid biosynthetic process"/>
    <property type="evidence" value="ECO:0007669"/>
    <property type="project" value="TreeGrafter"/>
</dbReference>
<feature type="transmembrane region" description="Helical" evidence="14">
    <location>
        <begin position="225"/>
        <end position="246"/>
    </location>
</feature>
<comment type="subcellular location">
    <subcellularLocation>
        <location evidence="14">Endoplasmic reticulum membrane</location>
        <topology evidence="14">Multi-pass membrane protein</topology>
    </subcellularLocation>
    <subcellularLocation>
        <location evidence="1">Membrane</location>
        <topology evidence="1">Multi-pass membrane protein</topology>
    </subcellularLocation>
</comment>
<name>A0A8J4T2S7_9TREM</name>
<accession>A0A8J4T2S7</accession>
<keyword evidence="8 14" id="KW-1133">Transmembrane helix</keyword>
<sequence>MFYLTGPIRKPILHDVGAFCHALISYDTTFSAKHLFALKMSSINAGQSYLLGYNSLQLLGWSFLLYTYVSESYQSGQWLIYSPHAEFLLRVFQTLGLLEILHASVRLVKSSPITTALQLFSRVFVVWGILFLIPAVKYSTIAVPLILVSWCCAEILRYVFYALHICNSLPQAIIWLRYSAFMLLYPTGITGELIFMYRAVQHLHQRNLYKLAMPNVWNISFDYKWFIIAVLLSYIPFAPKLYLYMLSQRRKTLKQKAQ</sequence>
<evidence type="ECO:0000256" key="1">
    <source>
        <dbReference type="ARBA" id="ARBA00004141"/>
    </source>
</evidence>
<comment type="similarity">
    <text evidence="3 14">Belongs to the very long-chain fatty acids dehydratase HACD family.</text>
</comment>
<evidence type="ECO:0000256" key="13">
    <source>
        <dbReference type="ARBA" id="ARBA00036671"/>
    </source>
</evidence>
<evidence type="ECO:0000256" key="5">
    <source>
        <dbReference type="ARBA" id="ARBA00022516"/>
    </source>
</evidence>
<evidence type="ECO:0000256" key="2">
    <source>
        <dbReference type="ARBA" id="ARBA00005194"/>
    </source>
</evidence>
<evidence type="ECO:0000256" key="4">
    <source>
        <dbReference type="ARBA" id="ARBA00013122"/>
    </source>
</evidence>